<name>A0A8J3ICK8_9CHLR</name>
<dbReference type="AlphaFoldDB" id="A0A8J3ICK8"/>
<gene>
    <name evidence="1" type="ORF">KSX_96660</name>
</gene>
<organism evidence="1 2">
    <name type="scientific">Ktedonospora formicarum</name>
    <dbReference type="NCBI Taxonomy" id="2778364"/>
    <lineage>
        <taxon>Bacteria</taxon>
        <taxon>Bacillati</taxon>
        <taxon>Chloroflexota</taxon>
        <taxon>Ktedonobacteria</taxon>
        <taxon>Ktedonobacterales</taxon>
        <taxon>Ktedonobacteraceae</taxon>
        <taxon>Ktedonospora</taxon>
    </lineage>
</organism>
<reference evidence="1" key="1">
    <citation type="submission" date="2020-10" db="EMBL/GenBank/DDBJ databases">
        <title>Taxonomic study of unclassified bacteria belonging to the class Ktedonobacteria.</title>
        <authorList>
            <person name="Yabe S."/>
            <person name="Wang C.M."/>
            <person name="Zheng Y."/>
            <person name="Sakai Y."/>
            <person name="Cavaletti L."/>
            <person name="Monciardini P."/>
            <person name="Donadio S."/>
        </authorList>
    </citation>
    <scope>NUCLEOTIDE SEQUENCE</scope>
    <source>
        <strain evidence="1">SOSP1-1</strain>
    </source>
</reference>
<protein>
    <submittedName>
        <fullName evidence="1">Uncharacterized protein</fullName>
    </submittedName>
</protein>
<accession>A0A8J3ICK8</accession>
<dbReference type="EMBL" id="BNJF01000014">
    <property type="protein sequence ID" value="GHO51503.1"/>
    <property type="molecule type" value="Genomic_DNA"/>
</dbReference>
<evidence type="ECO:0000313" key="2">
    <source>
        <dbReference type="Proteomes" id="UP000612362"/>
    </source>
</evidence>
<sequence>MKNNITRADKRSQALKMRAAKYTYDEIARALGFKNRSAAYKLVNKALEEYESEDVRLLRMEEGYMLDVLHQKLWAQLYDKNGKLNLRVIDRLLAISDRRCKLWGLYRKAGDNDSVYYSKVIIREVPAGYIQSV</sequence>
<evidence type="ECO:0000313" key="1">
    <source>
        <dbReference type="EMBL" id="GHO51503.1"/>
    </source>
</evidence>
<dbReference type="RefSeq" id="WP_220200405.1">
    <property type="nucleotide sequence ID" value="NZ_BNJF01000014.1"/>
</dbReference>
<proteinExistence type="predicted"/>
<keyword evidence="2" id="KW-1185">Reference proteome</keyword>
<dbReference type="Proteomes" id="UP000612362">
    <property type="component" value="Unassembled WGS sequence"/>
</dbReference>
<comment type="caution">
    <text evidence="1">The sequence shown here is derived from an EMBL/GenBank/DDBJ whole genome shotgun (WGS) entry which is preliminary data.</text>
</comment>